<evidence type="ECO:0000256" key="2">
    <source>
        <dbReference type="ARBA" id="ARBA00007228"/>
    </source>
</evidence>
<keyword evidence="3" id="KW-0698">rRNA processing</keyword>
<keyword evidence="4" id="KW-0489">Methyltransferase</keyword>
<evidence type="ECO:0000259" key="10">
    <source>
        <dbReference type="SMART" id="SM00967"/>
    </source>
</evidence>
<evidence type="ECO:0000256" key="4">
    <source>
        <dbReference type="ARBA" id="ARBA00022603"/>
    </source>
</evidence>
<dbReference type="InterPro" id="IPR029028">
    <property type="entry name" value="Alpha/beta_knot_MTases"/>
</dbReference>
<dbReference type="InterPro" id="IPR047261">
    <property type="entry name" value="MRM1_MeTrfase_dom"/>
</dbReference>
<dbReference type="InterPro" id="IPR029064">
    <property type="entry name" value="Ribosomal_eL30-like_sf"/>
</dbReference>
<evidence type="ECO:0000313" key="11">
    <source>
        <dbReference type="EMBL" id="EMC92107.1"/>
    </source>
</evidence>
<dbReference type="CDD" id="cd18105">
    <property type="entry name" value="SpoU-like_MRM1"/>
    <property type="match status" value="1"/>
</dbReference>
<accession>M2LDP0</accession>
<dbReference type="SUPFAM" id="SSF55315">
    <property type="entry name" value="L30e-like"/>
    <property type="match status" value="1"/>
</dbReference>
<dbReference type="AlphaFoldDB" id="M2LDP0"/>
<protein>
    <recommendedName>
        <fullName evidence="9">rRNA methyltransferase 1, mitochondrial</fullName>
    </recommendedName>
</protein>
<proteinExistence type="inferred from homology"/>
<keyword evidence="8" id="KW-0496">Mitochondrion</keyword>
<dbReference type="Proteomes" id="UP000011761">
    <property type="component" value="Unassembled WGS sequence"/>
</dbReference>
<feature type="non-terminal residue" evidence="11">
    <location>
        <position position="1"/>
    </location>
</feature>
<dbReference type="HOGENOM" id="CLU_021322_5_3_1"/>
<evidence type="ECO:0000256" key="5">
    <source>
        <dbReference type="ARBA" id="ARBA00022679"/>
    </source>
</evidence>
<dbReference type="InterPro" id="IPR047182">
    <property type="entry name" value="MRM1"/>
</dbReference>
<comment type="similarity">
    <text evidence="2">Belongs to the class IV-like SAM-binding methyltransferase superfamily. RNA methyltransferase TrmH family.</text>
</comment>
<dbReference type="InterPro" id="IPR013123">
    <property type="entry name" value="SpoU_subst-bd"/>
</dbReference>
<gene>
    <name evidence="11" type="ORF">BAUCODRAFT_78076</name>
</gene>
<keyword evidence="12" id="KW-1185">Reference proteome</keyword>
<evidence type="ECO:0000313" key="12">
    <source>
        <dbReference type="Proteomes" id="UP000011761"/>
    </source>
</evidence>
<sequence length="325" mass="34604">PVSIPYTTAASQFLYGSNVIFAALRARRRKLYHLYLHPRFEGRSDTDKHDTVIAAAKRAGIPVQKHTDLALMDKMSGSRPHNGAVLEASKLPAPPVLALGKVEGGRVALELERQSREESEVNGSPEAFEVLKRTWRQPFLLFLDGILDPGNLGGILRSAHFFGVDAVAVATNTCATLDSAVVAKASSGACEALRLFSIPKPSAFIHDSREAGWKIHAAVAPDAGNGRRQIMSAEIATKSPLAEHPVILMLGAEGAGLRANLVKHADKLVSIQQGERAGNMPDVGLDSLNVGVAAGVLIEAFLRKPVGAQSRASEERTADTGDLGF</sequence>
<dbReference type="eggNOG" id="KOG0838">
    <property type="taxonomic scope" value="Eukaryota"/>
</dbReference>
<organism evidence="11 12">
    <name type="scientific">Baudoinia panamericana (strain UAMH 10762)</name>
    <name type="common">Angels' share fungus</name>
    <name type="synonym">Baudoinia compniacensis (strain UAMH 10762)</name>
    <dbReference type="NCBI Taxonomy" id="717646"/>
    <lineage>
        <taxon>Eukaryota</taxon>
        <taxon>Fungi</taxon>
        <taxon>Dikarya</taxon>
        <taxon>Ascomycota</taxon>
        <taxon>Pezizomycotina</taxon>
        <taxon>Dothideomycetes</taxon>
        <taxon>Dothideomycetidae</taxon>
        <taxon>Mycosphaerellales</taxon>
        <taxon>Teratosphaeriaceae</taxon>
        <taxon>Baudoinia</taxon>
    </lineage>
</organism>
<keyword evidence="5" id="KW-0808">Transferase</keyword>
<dbReference type="OrthoDB" id="270651at2759"/>
<dbReference type="STRING" id="717646.M2LDP0"/>
<dbReference type="OMA" id="HNGCILE"/>
<dbReference type="Gene3D" id="3.30.1330.30">
    <property type="match status" value="1"/>
</dbReference>
<name>M2LDP0_BAUPA</name>
<evidence type="ECO:0000256" key="9">
    <source>
        <dbReference type="ARBA" id="ARBA00034881"/>
    </source>
</evidence>
<dbReference type="EMBL" id="KB445562">
    <property type="protein sequence ID" value="EMC92107.1"/>
    <property type="molecule type" value="Genomic_DNA"/>
</dbReference>
<comment type="subcellular location">
    <subcellularLocation>
        <location evidence="1">Mitochondrion</location>
    </subcellularLocation>
</comment>
<keyword evidence="7" id="KW-0809">Transit peptide</keyword>
<evidence type="ECO:0000256" key="7">
    <source>
        <dbReference type="ARBA" id="ARBA00022946"/>
    </source>
</evidence>
<dbReference type="Pfam" id="PF00588">
    <property type="entry name" value="SpoU_methylase"/>
    <property type="match status" value="1"/>
</dbReference>
<reference evidence="11 12" key="1">
    <citation type="journal article" date="2012" name="PLoS Pathog.">
        <title>Diverse lifestyles and strategies of plant pathogenesis encoded in the genomes of eighteen Dothideomycetes fungi.</title>
        <authorList>
            <person name="Ohm R.A."/>
            <person name="Feau N."/>
            <person name="Henrissat B."/>
            <person name="Schoch C.L."/>
            <person name="Horwitz B.A."/>
            <person name="Barry K.W."/>
            <person name="Condon B.J."/>
            <person name="Copeland A.C."/>
            <person name="Dhillon B."/>
            <person name="Glaser F."/>
            <person name="Hesse C.N."/>
            <person name="Kosti I."/>
            <person name="LaButti K."/>
            <person name="Lindquist E.A."/>
            <person name="Lucas S."/>
            <person name="Salamov A.A."/>
            <person name="Bradshaw R.E."/>
            <person name="Ciuffetti L."/>
            <person name="Hamelin R.C."/>
            <person name="Kema G.H.J."/>
            <person name="Lawrence C."/>
            <person name="Scott J.A."/>
            <person name="Spatafora J.W."/>
            <person name="Turgeon B.G."/>
            <person name="de Wit P.J.G.M."/>
            <person name="Zhong S."/>
            <person name="Goodwin S.B."/>
            <person name="Grigoriev I.V."/>
        </authorList>
    </citation>
    <scope>NUCLEOTIDE SEQUENCE [LARGE SCALE GENOMIC DNA]</scope>
    <source>
        <strain evidence="11 12">UAMH 10762</strain>
    </source>
</reference>
<dbReference type="GO" id="GO:0016435">
    <property type="term" value="F:rRNA (guanine) methyltransferase activity"/>
    <property type="evidence" value="ECO:0007669"/>
    <property type="project" value="TreeGrafter"/>
</dbReference>
<dbReference type="GeneID" id="19117145"/>
<evidence type="ECO:0000256" key="1">
    <source>
        <dbReference type="ARBA" id="ARBA00004173"/>
    </source>
</evidence>
<evidence type="ECO:0000256" key="8">
    <source>
        <dbReference type="ARBA" id="ARBA00023128"/>
    </source>
</evidence>
<dbReference type="InterPro" id="IPR001537">
    <property type="entry name" value="SpoU_MeTrfase"/>
</dbReference>
<keyword evidence="6" id="KW-0949">S-adenosyl-L-methionine</keyword>
<dbReference type="SMART" id="SM00967">
    <property type="entry name" value="SpoU_sub_bind"/>
    <property type="match status" value="1"/>
</dbReference>
<evidence type="ECO:0000256" key="3">
    <source>
        <dbReference type="ARBA" id="ARBA00022552"/>
    </source>
</evidence>
<dbReference type="SUPFAM" id="SSF75217">
    <property type="entry name" value="alpha/beta knot"/>
    <property type="match status" value="1"/>
</dbReference>
<dbReference type="GO" id="GO:0003723">
    <property type="term" value="F:RNA binding"/>
    <property type="evidence" value="ECO:0007669"/>
    <property type="project" value="InterPro"/>
</dbReference>
<dbReference type="GO" id="GO:0005739">
    <property type="term" value="C:mitochondrion"/>
    <property type="evidence" value="ECO:0007669"/>
    <property type="project" value="UniProtKB-SubCell"/>
</dbReference>
<dbReference type="Pfam" id="PF08032">
    <property type="entry name" value="SpoU_sub_bind"/>
    <property type="match status" value="1"/>
</dbReference>
<evidence type="ECO:0000256" key="6">
    <source>
        <dbReference type="ARBA" id="ARBA00022691"/>
    </source>
</evidence>
<feature type="domain" description="RNA 2-O ribose methyltransferase substrate binding" evidence="10">
    <location>
        <begin position="13"/>
        <end position="94"/>
    </location>
</feature>
<dbReference type="KEGG" id="bcom:BAUCODRAFT_78076"/>
<dbReference type="PANTHER" id="PTHR46103">
    <property type="entry name" value="RRNA METHYLTRANSFERASE 1, MITOCHONDRIAL"/>
    <property type="match status" value="1"/>
</dbReference>
<dbReference type="RefSeq" id="XP_007680489.1">
    <property type="nucleotide sequence ID" value="XM_007682299.1"/>
</dbReference>
<dbReference type="Gene3D" id="3.40.1280.10">
    <property type="match status" value="1"/>
</dbReference>
<dbReference type="PANTHER" id="PTHR46103:SF1">
    <property type="entry name" value="RRNA METHYLTRANSFERASE 1, MITOCHONDRIAL"/>
    <property type="match status" value="1"/>
</dbReference>
<dbReference type="InterPro" id="IPR029026">
    <property type="entry name" value="tRNA_m1G_MTases_N"/>
</dbReference>